<organism evidence="1">
    <name type="scientific">marine sediment metagenome</name>
    <dbReference type="NCBI Taxonomy" id="412755"/>
    <lineage>
        <taxon>unclassified sequences</taxon>
        <taxon>metagenomes</taxon>
        <taxon>ecological metagenomes</taxon>
    </lineage>
</organism>
<proteinExistence type="predicted"/>
<dbReference type="EMBL" id="BARS01024149">
    <property type="protein sequence ID" value="GAG04488.1"/>
    <property type="molecule type" value="Genomic_DNA"/>
</dbReference>
<name>X0UW21_9ZZZZ</name>
<protein>
    <submittedName>
        <fullName evidence="1">Uncharacterized protein</fullName>
    </submittedName>
</protein>
<dbReference type="AlphaFoldDB" id="X0UW21"/>
<accession>X0UW21</accession>
<comment type="caution">
    <text evidence="1">The sequence shown here is derived from an EMBL/GenBank/DDBJ whole genome shotgun (WGS) entry which is preliminary data.</text>
</comment>
<gene>
    <name evidence="1" type="ORF">S01H1_38361</name>
</gene>
<sequence length="49" mass="5745">MPDITLCLNDKCPKAKKCYRFMAKPSNRQSVCNFKYDDGCEHFEPIDRS</sequence>
<evidence type="ECO:0000313" key="1">
    <source>
        <dbReference type="EMBL" id="GAG04488.1"/>
    </source>
</evidence>
<reference evidence="1" key="1">
    <citation type="journal article" date="2014" name="Front. Microbiol.">
        <title>High frequency of phylogenetically diverse reductive dehalogenase-homologous genes in deep subseafloor sedimentary metagenomes.</title>
        <authorList>
            <person name="Kawai M."/>
            <person name="Futagami T."/>
            <person name="Toyoda A."/>
            <person name="Takaki Y."/>
            <person name="Nishi S."/>
            <person name="Hori S."/>
            <person name="Arai W."/>
            <person name="Tsubouchi T."/>
            <person name="Morono Y."/>
            <person name="Uchiyama I."/>
            <person name="Ito T."/>
            <person name="Fujiyama A."/>
            <person name="Inagaki F."/>
            <person name="Takami H."/>
        </authorList>
    </citation>
    <scope>NUCLEOTIDE SEQUENCE</scope>
    <source>
        <strain evidence="1">Expedition CK06-06</strain>
    </source>
</reference>